<dbReference type="InterPro" id="IPR046346">
    <property type="entry name" value="Aminoacid_DH-like_N_sf"/>
</dbReference>
<dbReference type="InterPro" id="IPR050724">
    <property type="entry name" value="Glu_Leu_Phe_Val_DH"/>
</dbReference>
<dbReference type="SMART" id="SM00839">
    <property type="entry name" value="ELFV_dehydrog"/>
    <property type="match status" value="1"/>
</dbReference>
<dbReference type="Pfam" id="PF00208">
    <property type="entry name" value="ELFV_dehydrog"/>
    <property type="match status" value="1"/>
</dbReference>
<evidence type="ECO:0000256" key="8">
    <source>
        <dbReference type="PIRSR" id="PIRSR000185-2"/>
    </source>
</evidence>
<protein>
    <recommendedName>
        <fullName evidence="6">Glutamate dehydrogenase</fullName>
    </recommendedName>
</protein>
<evidence type="ECO:0000256" key="5">
    <source>
        <dbReference type="ARBA" id="ARBA00048584"/>
    </source>
</evidence>
<dbReference type="FunFam" id="3.40.50.720:FF:000030">
    <property type="entry name" value="Glutamate dehydrogenase"/>
    <property type="match status" value="1"/>
</dbReference>
<sequence length="451" mass="50064">MASSKKSHSKNQFEQVIDHLEGHYPNMPEFAQAVEEVGRDVFDFLKKKSDDSYWKAFRILTEPDRVIRFRVDWEDDDGAFQCNHGYRVQFNNALGPYKGGLRFSADTKIDTLMFLAFEQTFKNGLTGLPMGGAKGGADFDIKNRSESEIRRFCQAFMTQLSHHIGPDTDVPAGDIGVGTREIGYMFHQYKSINNKFRGVLTGKHPVFGGSCIREEATGYGAVYFTVHMLDEIDDSLKGKRCALSGAGNVALFTAKKLIEMDAKVISLSNSDGTCVFEEGITADELDSIIEAHENRVRMSELDNINCDFKKGEKPWGLKPDIAFACATQNELDIDDAKVLVEGECKMIIEAANMPCTKEAIEYFEDNDVVMGPSKAVNAGGVAVSGLEISQNRSRVSWESSEVDTKLKEIMKTIHDTCVDYGDGGKVIDYRRGANLAAFDKLSQALYFSGLI</sequence>
<comment type="similarity">
    <text evidence="2 6 10">Belongs to the Glu/Leu/Phe/Val dehydrogenases family.</text>
</comment>
<keyword evidence="8" id="KW-0520">NAD</keyword>
<evidence type="ECO:0000313" key="12">
    <source>
        <dbReference type="EMBL" id="PWK47316.1"/>
    </source>
</evidence>
<name>A0A316FHW8_9GAMM</name>
<dbReference type="Pfam" id="PF02812">
    <property type="entry name" value="ELFV_dehydrog_N"/>
    <property type="match status" value="1"/>
</dbReference>
<dbReference type="InterPro" id="IPR006096">
    <property type="entry name" value="Glu/Leu/Phe/Val/Trp_DH_C"/>
</dbReference>
<accession>A0A316FHW8</accession>
<evidence type="ECO:0000256" key="1">
    <source>
        <dbReference type="ARBA" id="ARBA00003868"/>
    </source>
</evidence>
<dbReference type="GO" id="GO:0004354">
    <property type="term" value="F:glutamate dehydrogenase (NADP+) activity"/>
    <property type="evidence" value="ECO:0007669"/>
    <property type="project" value="UniProtKB-EC"/>
</dbReference>
<comment type="function">
    <text evidence="1">Catalyzes the reversible oxidative deamination of glutamate to alpha-ketoglutarate and ammonia.</text>
</comment>
<feature type="domain" description="Glutamate/phenylalanine/leucine/valine/L-tryptophan dehydrogenase C-terminal" evidence="11">
    <location>
        <begin position="210"/>
        <end position="449"/>
    </location>
</feature>
<dbReference type="PIRSF" id="PIRSF000185">
    <property type="entry name" value="Glu_DH"/>
    <property type="match status" value="1"/>
</dbReference>
<evidence type="ECO:0000259" key="11">
    <source>
        <dbReference type="SMART" id="SM00839"/>
    </source>
</evidence>
<dbReference type="PANTHER" id="PTHR43571">
    <property type="entry name" value="NADP-SPECIFIC GLUTAMATE DEHYDROGENASE 1-RELATED"/>
    <property type="match status" value="1"/>
</dbReference>
<evidence type="ECO:0000256" key="7">
    <source>
        <dbReference type="PIRSR" id="PIRSR000185-1"/>
    </source>
</evidence>
<dbReference type="Gene3D" id="3.40.50.720">
    <property type="entry name" value="NAD(P)-binding Rossmann-like Domain"/>
    <property type="match status" value="1"/>
</dbReference>
<dbReference type="RefSeq" id="WP_109764568.1">
    <property type="nucleotide sequence ID" value="NZ_QGGU01000011.1"/>
</dbReference>
<dbReference type="FunFam" id="3.40.50.10860:FF:000002">
    <property type="entry name" value="Glutamate dehydrogenase"/>
    <property type="match status" value="1"/>
</dbReference>
<keyword evidence="4 6" id="KW-0560">Oxidoreductase</keyword>
<feature type="site" description="Important for catalysis" evidence="9">
    <location>
        <position position="174"/>
    </location>
</feature>
<feature type="binding site" evidence="8">
    <location>
        <position position="173"/>
    </location>
    <ligand>
        <name>substrate</name>
    </ligand>
</feature>
<dbReference type="PANTHER" id="PTHR43571:SF1">
    <property type="entry name" value="NADP-SPECIFIC GLUTAMATE DEHYDROGENASE 1-RELATED"/>
    <property type="match status" value="1"/>
</dbReference>
<evidence type="ECO:0000256" key="6">
    <source>
        <dbReference type="PIRNR" id="PIRNR000185"/>
    </source>
</evidence>
<gene>
    <name evidence="12" type="ORF">C8D97_11161</name>
</gene>
<feature type="active site" description="Proton donor" evidence="7">
    <location>
        <position position="134"/>
    </location>
</feature>
<dbReference type="GO" id="GO:0000166">
    <property type="term" value="F:nucleotide binding"/>
    <property type="evidence" value="ECO:0007669"/>
    <property type="project" value="UniProtKB-KW"/>
</dbReference>
<proteinExistence type="inferred from homology"/>
<dbReference type="AlphaFoldDB" id="A0A316FHW8"/>
<feature type="binding site" evidence="8">
    <location>
        <position position="98"/>
    </location>
    <ligand>
        <name>substrate</name>
    </ligand>
</feature>
<evidence type="ECO:0000256" key="3">
    <source>
        <dbReference type="ARBA" id="ARBA00011643"/>
    </source>
</evidence>
<evidence type="ECO:0000313" key="13">
    <source>
        <dbReference type="Proteomes" id="UP000245790"/>
    </source>
</evidence>
<evidence type="ECO:0000256" key="9">
    <source>
        <dbReference type="PIRSR" id="PIRSR000185-3"/>
    </source>
</evidence>
<dbReference type="OrthoDB" id="9803297at2"/>
<dbReference type="Gene3D" id="3.40.50.10860">
    <property type="entry name" value="Leucine Dehydrogenase, chain A, domain 1"/>
    <property type="match status" value="1"/>
</dbReference>
<dbReference type="InterPro" id="IPR014362">
    <property type="entry name" value="Glu_DH"/>
</dbReference>
<evidence type="ECO:0000256" key="4">
    <source>
        <dbReference type="ARBA" id="ARBA00023002"/>
    </source>
</evidence>
<dbReference type="EMBL" id="QGGU01000011">
    <property type="protein sequence ID" value="PWK47316.1"/>
    <property type="molecule type" value="Genomic_DNA"/>
</dbReference>
<dbReference type="InterPro" id="IPR006097">
    <property type="entry name" value="Glu/Leu/Phe/Val/Trp_DH_dimer"/>
</dbReference>
<keyword evidence="8" id="KW-0547">Nucleotide-binding</keyword>
<dbReference type="PRINTS" id="PR00082">
    <property type="entry name" value="GLFDHDRGNASE"/>
</dbReference>
<comment type="catalytic activity">
    <reaction evidence="5">
        <text>L-glutamate + NADP(+) + H2O = 2-oxoglutarate + NH4(+) + NADPH + H(+)</text>
        <dbReference type="Rhea" id="RHEA:11612"/>
        <dbReference type="ChEBI" id="CHEBI:15377"/>
        <dbReference type="ChEBI" id="CHEBI:15378"/>
        <dbReference type="ChEBI" id="CHEBI:16810"/>
        <dbReference type="ChEBI" id="CHEBI:28938"/>
        <dbReference type="ChEBI" id="CHEBI:29985"/>
        <dbReference type="ChEBI" id="CHEBI:57783"/>
        <dbReference type="ChEBI" id="CHEBI:58349"/>
        <dbReference type="EC" id="1.4.1.4"/>
    </reaction>
</comment>
<organism evidence="12 13">
    <name type="scientific">Pleionea mediterranea</name>
    <dbReference type="NCBI Taxonomy" id="523701"/>
    <lineage>
        <taxon>Bacteria</taxon>
        <taxon>Pseudomonadati</taxon>
        <taxon>Pseudomonadota</taxon>
        <taxon>Gammaproteobacteria</taxon>
        <taxon>Oceanospirillales</taxon>
        <taxon>Pleioneaceae</taxon>
        <taxon>Pleionea</taxon>
    </lineage>
</organism>
<feature type="binding site" evidence="8">
    <location>
        <position position="119"/>
    </location>
    <ligand>
        <name>substrate</name>
    </ligand>
</feature>
<dbReference type="GO" id="GO:0005829">
    <property type="term" value="C:cytosol"/>
    <property type="evidence" value="ECO:0007669"/>
    <property type="project" value="TreeGrafter"/>
</dbReference>
<comment type="caution">
    <text evidence="12">The sequence shown here is derived from an EMBL/GenBank/DDBJ whole genome shotgun (WGS) entry which is preliminary data.</text>
</comment>
<feature type="binding site" evidence="8">
    <location>
        <position position="217"/>
    </location>
    <ligand>
        <name>NAD(+)</name>
        <dbReference type="ChEBI" id="CHEBI:57540"/>
    </ligand>
</feature>
<feature type="binding site" evidence="8">
    <location>
        <position position="248"/>
    </location>
    <ligand>
        <name>NAD(+)</name>
        <dbReference type="ChEBI" id="CHEBI:57540"/>
    </ligand>
</feature>
<feature type="binding site" evidence="8">
    <location>
        <position position="384"/>
    </location>
    <ligand>
        <name>substrate</name>
    </ligand>
</feature>
<evidence type="ECO:0000256" key="2">
    <source>
        <dbReference type="ARBA" id="ARBA00006382"/>
    </source>
</evidence>
<feature type="binding site" evidence="8">
    <location>
        <position position="122"/>
    </location>
    <ligand>
        <name>substrate</name>
    </ligand>
</feature>
<evidence type="ECO:0000256" key="10">
    <source>
        <dbReference type="RuleBase" id="RU004417"/>
    </source>
</evidence>
<reference evidence="12 13" key="1">
    <citation type="submission" date="2018-05" db="EMBL/GenBank/DDBJ databases">
        <title>Genomic Encyclopedia of Type Strains, Phase IV (KMG-IV): sequencing the most valuable type-strain genomes for metagenomic binning, comparative biology and taxonomic classification.</title>
        <authorList>
            <person name="Goeker M."/>
        </authorList>
    </citation>
    <scope>NUCLEOTIDE SEQUENCE [LARGE SCALE GENOMIC DNA]</scope>
    <source>
        <strain evidence="12 13">DSM 25350</strain>
    </source>
</reference>
<dbReference type="SUPFAM" id="SSF51735">
    <property type="entry name" value="NAD(P)-binding Rossmann-fold domains"/>
    <property type="match status" value="1"/>
</dbReference>
<dbReference type="InterPro" id="IPR006095">
    <property type="entry name" value="Glu/Leu/Phe/Val/Trp_DH"/>
</dbReference>
<dbReference type="NCBIfam" id="NF006929">
    <property type="entry name" value="PRK09414.1"/>
    <property type="match status" value="1"/>
</dbReference>
<dbReference type="GO" id="GO:0006537">
    <property type="term" value="P:glutamate biosynthetic process"/>
    <property type="evidence" value="ECO:0007669"/>
    <property type="project" value="TreeGrafter"/>
</dbReference>
<comment type="subunit">
    <text evidence="3">Homohexamer.</text>
</comment>
<dbReference type="SUPFAM" id="SSF53223">
    <property type="entry name" value="Aminoacid dehydrogenase-like, N-terminal domain"/>
    <property type="match status" value="1"/>
</dbReference>
<keyword evidence="13" id="KW-1185">Reference proteome</keyword>
<dbReference type="InterPro" id="IPR036291">
    <property type="entry name" value="NAD(P)-bd_dom_sf"/>
</dbReference>
<dbReference type="Gene3D" id="1.10.285.10">
    <property type="entry name" value="Glutamate Dehydrogenase, chain A, domain 3"/>
    <property type="match status" value="2"/>
</dbReference>
<dbReference type="Proteomes" id="UP000245790">
    <property type="component" value="Unassembled WGS sequence"/>
</dbReference>